<dbReference type="InterPro" id="IPR013736">
    <property type="entry name" value="Xaa-Pro_dipept_C"/>
</dbReference>
<feature type="non-terminal residue" evidence="2">
    <location>
        <position position="83"/>
    </location>
</feature>
<dbReference type="Gene3D" id="2.60.120.260">
    <property type="entry name" value="Galactose-binding domain-like"/>
    <property type="match status" value="1"/>
</dbReference>
<accession>A0A3D5QE47</accession>
<protein>
    <submittedName>
        <fullName evidence="2">Peptidase S15</fullName>
    </submittedName>
</protein>
<dbReference type="Proteomes" id="UP000262325">
    <property type="component" value="Unassembled WGS sequence"/>
</dbReference>
<dbReference type="EMBL" id="DPPF01000227">
    <property type="protein sequence ID" value="HCW94117.1"/>
    <property type="molecule type" value="Genomic_DNA"/>
</dbReference>
<sequence>GFFAGKWCSYAAAPDLPHDQREEDGGALVFDTPPLDESVEILGKPEVTLNVSASNPLAMVAVRISDVSPDGKATRVTYGLLNL</sequence>
<name>A0A3D5QE47_FLESI</name>
<proteinExistence type="predicted"/>
<dbReference type="InterPro" id="IPR008979">
    <property type="entry name" value="Galactose-bd-like_sf"/>
</dbReference>
<organism evidence="2 3">
    <name type="scientific">Flexistipes sinusarabici</name>
    <dbReference type="NCBI Taxonomy" id="2352"/>
    <lineage>
        <taxon>Bacteria</taxon>
        <taxon>Pseudomonadati</taxon>
        <taxon>Deferribacterota</taxon>
        <taxon>Deferribacteres</taxon>
        <taxon>Deferribacterales</taxon>
        <taxon>Flexistipitaceae</taxon>
        <taxon>Flexistipes</taxon>
    </lineage>
</organism>
<dbReference type="GO" id="GO:0008239">
    <property type="term" value="F:dipeptidyl-peptidase activity"/>
    <property type="evidence" value="ECO:0007669"/>
    <property type="project" value="InterPro"/>
</dbReference>
<feature type="non-terminal residue" evidence="2">
    <location>
        <position position="1"/>
    </location>
</feature>
<dbReference type="Pfam" id="PF08530">
    <property type="entry name" value="PepX_C"/>
    <property type="match status" value="1"/>
</dbReference>
<evidence type="ECO:0000313" key="3">
    <source>
        <dbReference type="Proteomes" id="UP000262325"/>
    </source>
</evidence>
<feature type="domain" description="Xaa-Pro dipeptidyl-peptidase C-terminal" evidence="1">
    <location>
        <begin position="4"/>
        <end position="83"/>
    </location>
</feature>
<evidence type="ECO:0000313" key="2">
    <source>
        <dbReference type="EMBL" id="HCW94117.1"/>
    </source>
</evidence>
<reference evidence="2 3" key="1">
    <citation type="journal article" date="2018" name="Nat. Biotechnol.">
        <title>A standardized bacterial taxonomy based on genome phylogeny substantially revises the tree of life.</title>
        <authorList>
            <person name="Parks D.H."/>
            <person name="Chuvochina M."/>
            <person name="Waite D.W."/>
            <person name="Rinke C."/>
            <person name="Skarshewski A."/>
            <person name="Chaumeil P.A."/>
            <person name="Hugenholtz P."/>
        </authorList>
    </citation>
    <scope>NUCLEOTIDE SEQUENCE [LARGE SCALE GENOMIC DNA]</scope>
    <source>
        <strain evidence="2">UBA8672</strain>
    </source>
</reference>
<evidence type="ECO:0000259" key="1">
    <source>
        <dbReference type="Pfam" id="PF08530"/>
    </source>
</evidence>
<dbReference type="AlphaFoldDB" id="A0A3D5QE47"/>
<dbReference type="SUPFAM" id="SSF49785">
    <property type="entry name" value="Galactose-binding domain-like"/>
    <property type="match status" value="1"/>
</dbReference>
<gene>
    <name evidence="2" type="ORF">DHM44_10610</name>
</gene>
<comment type="caution">
    <text evidence="2">The sequence shown here is derived from an EMBL/GenBank/DDBJ whole genome shotgun (WGS) entry which is preliminary data.</text>
</comment>